<dbReference type="PROSITE" id="PS51007">
    <property type="entry name" value="CYTC"/>
    <property type="match status" value="1"/>
</dbReference>
<evidence type="ECO:0000256" key="5">
    <source>
        <dbReference type="SAM" id="MobiDB-lite"/>
    </source>
</evidence>
<dbReference type="InterPro" id="IPR036909">
    <property type="entry name" value="Cyt_c-like_dom_sf"/>
</dbReference>
<keyword evidence="2 4" id="KW-0479">Metal-binding</keyword>
<dbReference type="GO" id="GO:0004130">
    <property type="term" value="F:cytochrome-c peroxidase activity"/>
    <property type="evidence" value="ECO:0007669"/>
    <property type="project" value="TreeGrafter"/>
</dbReference>
<reference evidence="7 8" key="1">
    <citation type="submission" date="2020-12" db="EMBL/GenBank/DDBJ databases">
        <authorList>
            <person name="Shan Y."/>
        </authorList>
    </citation>
    <scope>NUCLEOTIDE SEQUENCE [LARGE SCALE GENOMIC DNA]</scope>
    <source>
        <strain evidence="8">csc3.9</strain>
    </source>
</reference>
<proteinExistence type="predicted"/>
<dbReference type="RefSeq" id="WP_198569355.1">
    <property type="nucleotide sequence ID" value="NZ_CP066167.1"/>
</dbReference>
<keyword evidence="3 4" id="KW-0408">Iron</keyword>
<protein>
    <recommendedName>
        <fullName evidence="6">Cytochrome c domain-containing protein</fullName>
    </recommendedName>
</protein>
<name>A0A7T4UPQ0_9GAMM</name>
<evidence type="ECO:0000256" key="2">
    <source>
        <dbReference type="ARBA" id="ARBA00022723"/>
    </source>
</evidence>
<gene>
    <name evidence="7" type="ORF">I6N98_16170</name>
</gene>
<feature type="region of interest" description="Disordered" evidence="5">
    <location>
        <begin position="181"/>
        <end position="203"/>
    </location>
</feature>
<keyword evidence="8" id="KW-1185">Reference proteome</keyword>
<evidence type="ECO:0000256" key="4">
    <source>
        <dbReference type="PROSITE-ProRule" id="PRU00433"/>
    </source>
</evidence>
<evidence type="ECO:0000256" key="3">
    <source>
        <dbReference type="ARBA" id="ARBA00023004"/>
    </source>
</evidence>
<accession>A0A7T4UPQ0</accession>
<dbReference type="KEGG" id="snan:I6N98_16170"/>
<dbReference type="GO" id="GO:0009055">
    <property type="term" value="F:electron transfer activity"/>
    <property type="evidence" value="ECO:0007669"/>
    <property type="project" value="InterPro"/>
</dbReference>
<dbReference type="EMBL" id="CP066167">
    <property type="protein sequence ID" value="QQD17856.1"/>
    <property type="molecule type" value="Genomic_DNA"/>
</dbReference>
<evidence type="ECO:0000256" key="1">
    <source>
        <dbReference type="ARBA" id="ARBA00022617"/>
    </source>
</evidence>
<keyword evidence="1 4" id="KW-0349">Heme</keyword>
<evidence type="ECO:0000313" key="8">
    <source>
        <dbReference type="Proteomes" id="UP000596063"/>
    </source>
</evidence>
<dbReference type="PANTHER" id="PTHR30600:SF9">
    <property type="entry name" value="BLR7738 PROTEIN"/>
    <property type="match status" value="1"/>
</dbReference>
<dbReference type="AlphaFoldDB" id="A0A7T4UPQ0"/>
<sequence>MSKPFPGVGIKEIVIAATLAASSPVNAFVYDDDPNALLGSTHGGLWMLDYCADKPDSEPVPVDPRTLVQPGISDNKAVHFNAFWAECHADPEAVQEFGDPETCGGLRAQYYAGERLMDTGGEEVAALFAGNNYMGPESAGGISTFSAEQYNQLWRIWGGYWSRPANFDELVTNRYGSGMSEGRNPYPLPGEDPNQTNGGSGQLPEMFTQVRNPDGSWSGRIGVTCNGCHSGEVGTKADGDDLGFLFGGSSATDLNLFLRDMAPLGYMASAVTPINLTQTRGTNNASAVNIAFLFPMEGFPDPYSFFQIAMSGSTGSMDSPNWWNMGHRPLKFVDGLFPMDAPRVDSVFYAPFFGLFGGSSGPLGEEGQNWMRTHGPQINRWVESLKAPKYPMDVDVALAEEGAVLFHELDMWAPERNNSVREPEGNGSCASCHGAYSPRYVNDPSYLETPMLEGMAGYIVPLDIIGTDERRALTNTEGMQQAGADNFFGYPPTKGAEPGFDCGPQGQERIRGDREIGYLAQPLYGVWASAPYFHNGSVPNVWEVLKPQDRHPIWRRKSAPKPPGSAYSVVMGFDTDLDRAYDENKMGWKYDKIQCQSYPPMVTPFYNCDPFNIDRTPYPQLMKNLAYGNMTGAWNLDYPPIVTNEHMENRKIYNSHMYSQGNGGHEFTEVLTDQERYAIIEYLKTL</sequence>
<dbReference type="SUPFAM" id="SSF46626">
    <property type="entry name" value="Cytochrome c"/>
    <property type="match status" value="1"/>
</dbReference>
<evidence type="ECO:0000259" key="6">
    <source>
        <dbReference type="PROSITE" id="PS51007"/>
    </source>
</evidence>
<evidence type="ECO:0000313" key="7">
    <source>
        <dbReference type="EMBL" id="QQD17856.1"/>
    </source>
</evidence>
<dbReference type="InterPro" id="IPR051395">
    <property type="entry name" value="Cytochrome_c_Peroxidase/MauG"/>
</dbReference>
<dbReference type="GO" id="GO:0046872">
    <property type="term" value="F:metal ion binding"/>
    <property type="evidence" value="ECO:0007669"/>
    <property type="project" value="UniProtKB-KW"/>
</dbReference>
<dbReference type="Proteomes" id="UP000596063">
    <property type="component" value="Chromosome"/>
</dbReference>
<feature type="domain" description="Cytochrome c" evidence="6">
    <location>
        <begin position="397"/>
        <end position="686"/>
    </location>
</feature>
<dbReference type="Pfam" id="PF21419">
    <property type="entry name" value="RoxA-like_Cyt-c"/>
    <property type="match status" value="1"/>
</dbReference>
<dbReference type="PANTHER" id="PTHR30600">
    <property type="entry name" value="CYTOCHROME C PEROXIDASE-RELATED"/>
    <property type="match status" value="1"/>
</dbReference>
<dbReference type="GO" id="GO:0020037">
    <property type="term" value="F:heme binding"/>
    <property type="evidence" value="ECO:0007669"/>
    <property type="project" value="InterPro"/>
</dbReference>
<dbReference type="InterPro" id="IPR009056">
    <property type="entry name" value="Cyt_c-like_dom"/>
</dbReference>
<dbReference type="Gene3D" id="1.10.760.10">
    <property type="entry name" value="Cytochrome c-like domain"/>
    <property type="match status" value="1"/>
</dbReference>
<organism evidence="7 8">
    <name type="scientific">Spongiibacter nanhainus</name>
    <dbReference type="NCBI Taxonomy" id="2794344"/>
    <lineage>
        <taxon>Bacteria</taxon>
        <taxon>Pseudomonadati</taxon>
        <taxon>Pseudomonadota</taxon>
        <taxon>Gammaproteobacteria</taxon>
        <taxon>Cellvibrionales</taxon>
        <taxon>Spongiibacteraceae</taxon>
        <taxon>Spongiibacter</taxon>
    </lineage>
</organism>